<name>A0A7J7DD22_TRIWF</name>
<feature type="transmembrane region" description="Helical" evidence="1">
    <location>
        <begin position="54"/>
        <end position="75"/>
    </location>
</feature>
<reference evidence="2 3" key="1">
    <citation type="journal article" date="2020" name="Nat. Commun.">
        <title>Genome of Tripterygium wilfordii and identification of cytochrome P450 involved in triptolide biosynthesis.</title>
        <authorList>
            <person name="Tu L."/>
            <person name="Su P."/>
            <person name="Zhang Z."/>
            <person name="Gao L."/>
            <person name="Wang J."/>
            <person name="Hu T."/>
            <person name="Zhou J."/>
            <person name="Zhang Y."/>
            <person name="Zhao Y."/>
            <person name="Liu Y."/>
            <person name="Song Y."/>
            <person name="Tong Y."/>
            <person name="Lu Y."/>
            <person name="Yang J."/>
            <person name="Xu C."/>
            <person name="Jia M."/>
            <person name="Peters R.J."/>
            <person name="Huang L."/>
            <person name="Gao W."/>
        </authorList>
    </citation>
    <scope>NUCLEOTIDE SEQUENCE [LARGE SCALE GENOMIC DNA]</scope>
    <source>
        <strain evidence="3">cv. XIE 37</strain>
        <tissue evidence="2">Leaf</tissue>
    </source>
</reference>
<accession>A0A7J7DD22</accession>
<keyword evidence="3" id="KW-1185">Reference proteome</keyword>
<keyword evidence="1" id="KW-1133">Transmembrane helix</keyword>
<protein>
    <submittedName>
        <fullName evidence="2">Uncharacterized protein</fullName>
    </submittedName>
</protein>
<keyword evidence="1" id="KW-0812">Transmembrane</keyword>
<comment type="caution">
    <text evidence="2">The sequence shown here is derived from an EMBL/GenBank/DDBJ whole genome shotgun (WGS) entry which is preliminary data.</text>
</comment>
<dbReference type="EMBL" id="JAAARO010000008">
    <property type="protein sequence ID" value="KAF5744260.1"/>
    <property type="molecule type" value="Genomic_DNA"/>
</dbReference>
<sequence>MKVSVGSFGMESCQFPHMIKYVILCLHNFATFLFLGTTIQILQKVDLNKGVGDLLEFGIYVRLVGVALLCARLICSMRYKLANFESISYSFELGKPCLKFLMLY</sequence>
<evidence type="ECO:0000256" key="1">
    <source>
        <dbReference type="SAM" id="Phobius"/>
    </source>
</evidence>
<proteinExistence type="predicted"/>
<evidence type="ECO:0000313" key="2">
    <source>
        <dbReference type="EMBL" id="KAF5744260.1"/>
    </source>
</evidence>
<dbReference type="InParanoid" id="A0A7J7DD22"/>
<evidence type="ECO:0000313" key="3">
    <source>
        <dbReference type="Proteomes" id="UP000593562"/>
    </source>
</evidence>
<gene>
    <name evidence="2" type="ORF">HS088_TW08G00860</name>
</gene>
<dbReference type="Proteomes" id="UP000593562">
    <property type="component" value="Unassembled WGS sequence"/>
</dbReference>
<keyword evidence="1" id="KW-0472">Membrane</keyword>
<feature type="transmembrane region" description="Helical" evidence="1">
    <location>
        <begin position="21"/>
        <end position="42"/>
    </location>
</feature>
<organism evidence="2 3">
    <name type="scientific">Tripterygium wilfordii</name>
    <name type="common">Thunder God vine</name>
    <dbReference type="NCBI Taxonomy" id="458696"/>
    <lineage>
        <taxon>Eukaryota</taxon>
        <taxon>Viridiplantae</taxon>
        <taxon>Streptophyta</taxon>
        <taxon>Embryophyta</taxon>
        <taxon>Tracheophyta</taxon>
        <taxon>Spermatophyta</taxon>
        <taxon>Magnoliopsida</taxon>
        <taxon>eudicotyledons</taxon>
        <taxon>Gunneridae</taxon>
        <taxon>Pentapetalae</taxon>
        <taxon>rosids</taxon>
        <taxon>fabids</taxon>
        <taxon>Celastrales</taxon>
        <taxon>Celastraceae</taxon>
        <taxon>Tripterygium</taxon>
    </lineage>
</organism>
<dbReference type="AlphaFoldDB" id="A0A7J7DD22"/>